<dbReference type="NCBIfam" id="TIGR00036">
    <property type="entry name" value="dapB"/>
    <property type="match status" value="1"/>
</dbReference>
<dbReference type="PIRSF" id="PIRSF000161">
    <property type="entry name" value="DHPR"/>
    <property type="match status" value="1"/>
</dbReference>
<comment type="caution">
    <text evidence="9">Was originally thought to be a dihydrodipicolinate reductase (DHDPR), catalyzing the conversion of dihydrodipicolinate to tetrahydrodipicolinate. However, it was shown in E.coli that the substrate of the enzymatic reaction is not dihydrodipicolinate (DHDP) but in fact (2S,4S)-4-hydroxy-2,3,4,5-tetrahydrodipicolinic acid (HTPA), the product released by the DapA-catalyzed reaction.</text>
</comment>
<dbReference type="Gene3D" id="3.30.360.10">
    <property type="entry name" value="Dihydrodipicolinate Reductase, domain 2"/>
    <property type="match status" value="1"/>
</dbReference>
<comment type="subunit">
    <text evidence="9">Homotetramer.</text>
</comment>
<comment type="caution">
    <text evidence="13">The sequence shown here is derived from an EMBL/GenBank/DDBJ whole genome shotgun (WGS) entry which is preliminary data.</text>
</comment>
<reference evidence="13 14" key="1">
    <citation type="submission" date="2016-11" db="EMBL/GenBank/DDBJ databases">
        <title>Description of two novel members of the family Erysipelotrichaceae: Ileibacterium lipovorans gen. nov., sp. nov. and Dubosiella newyorkensis, gen. nov., sp. nov.</title>
        <authorList>
            <person name="Cox L.M."/>
            <person name="Sohn J."/>
            <person name="Tyrrell K.L."/>
            <person name="Citron D.M."/>
            <person name="Lawson P.A."/>
            <person name="Patel N.B."/>
            <person name="Iizumi T."/>
            <person name="Perez-Perez G.I."/>
            <person name="Goldstein E.J."/>
            <person name="Blaser M.J."/>
        </authorList>
    </citation>
    <scope>NUCLEOTIDE SEQUENCE [LARGE SCALE GENOMIC DNA]</scope>
    <source>
        <strain evidence="13 14">NYU-BL-A4</strain>
    </source>
</reference>
<evidence type="ECO:0000256" key="4">
    <source>
        <dbReference type="ARBA" id="ARBA00022857"/>
    </source>
</evidence>
<dbReference type="Pfam" id="PF05173">
    <property type="entry name" value="DapB_C"/>
    <property type="match status" value="1"/>
</dbReference>
<feature type="active site" description="Proton donor/acceptor" evidence="9">
    <location>
        <position position="131"/>
    </location>
</feature>
<dbReference type="GO" id="GO:0019877">
    <property type="term" value="P:diaminopimelate biosynthetic process"/>
    <property type="evidence" value="ECO:0007669"/>
    <property type="project" value="UniProtKB-UniRule"/>
</dbReference>
<keyword evidence="5 9" id="KW-0220">Diaminopimelate biosynthesis</keyword>
<keyword evidence="2 9" id="KW-0963">Cytoplasm</keyword>
<dbReference type="EMBL" id="MPKA01000087">
    <property type="protein sequence ID" value="OLU45264.1"/>
    <property type="molecule type" value="Genomic_DNA"/>
</dbReference>
<dbReference type="GO" id="GO:0051287">
    <property type="term" value="F:NAD binding"/>
    <property type="evidence" value="ECO:0007669"/>
    <property type="project" value="UniProtKB-UniRule"/>
</dbReference>
<feature type="binding site" evidence="9">
    <location>
        <begin position="98"/>
        <end position="101"/>
    </location>
    <ligand>
        <name>NAD(+)</name>
        <dbReference type="ChEBI" id="CHEBI:57540"/>
    </ligand>
</feature>
<dbReference type="PANTHER" id="PTHR20836:SF7">
    <property type="entry name" value="4-HYDROXY-TETRAHYDRODIPICOLINATE REDUCTASE"/>
    <property type="match status" value="1"/>
</dbReference>
<feature type="binding site" evidence="9">
    <location>
        <begin position="141"/>
        <end position="142"/>
    </location>
    <ligand>
        <name>(S)-2,3,4,5-tetrahydrodipicolinate</name>
        <dbReference type="ChEBI" id="CHEBI:16845"/>
    </ligand>
</feature>
<keyword evidence="3 9" id="KW-0028">Amino-acid biosynthesis</keyword>
<evidence type="ECO:0000256" key="2">
    <source>
        <dbReference type="ARBA" id="ARBA00022490"/>
    </source>
</evidence>
<dbReference type="GO" id="GO:0050661">
    <property type="term" value="F:NADP binding"/>
    <property type="evidence" value="ECO:0007669"/>
    <property type="project" value="UniProtKB-UniRule"/>
</dbReference>
<sequence length="243" mass="26645">MNILIVGKGKMGQLIDAKAKALGLTSFGCCDVLDPSLLQQKKEDIDVILDFSHPDNLMWILKEIEGTSIALVEGTTGLQEEQLEALKAASKNNPIFYATNYSYGIALFHKLLKEVVPLLKDSFDIEIVETHHNQKVDAPSGTALSLLESIDPDHEFEHIFGRQGNVGARKKEIGIHALRGGTIAGIHEVDFFGEDEVLEIKHTATSRQIFVNGAIKAALFIANKPNGLYSMDDLLKGELHGRS</sequence>
<dbReference type="GO" id="GO:0016726">
    <property type="term" value="F:oxidoreductase activity, acting on CH or CH2 groups, NAD or NADP as acceptor"/>
    <property type="evidence" value="ECO:0007669"/>
    <property type="project" value="UniProtKB-UniRule"/>
</dbReference>
<evidence type="ECO:0000256" key="7">
    <source>
        <dbReference type="ARBA" id="ARBA00023027"/>
    </source>
</evidence>
<keyword evidence="4 9" id="KW-0521">NADP</keyword>
<evidence type="ECO:0000256" key="10">
    <source>
        <dbReference type="NCBIfam" id="TIGR00036"/>
    </source>
</evidence>
<feature type="active site" description="Proton donor" evidence="9">
    <location>
        <position position="135"/>
    </location>
</feature>
<gene>
    <name evidence="9" type="primary">dapB</name>
    <name evidence="13" type="ORF">BO225_08960</name>
</gene>
<evidence type="ECO:0000259" key="12">
    <source>
        <dbReference type="Pfam" id="PF05173"/>
    </source>
</evidence>
<comment type="caution">
    <text evidence="9">Lacks conserved residue(s) required for the propagation of feature annotation.</text>
</comment>
<dbReference type="GO" id="GO:0005829">
    <property type="term" value="C:cytosol"/>
    <property type="evidence" value="ECO:0007669"/>
    <property type="project" value="TreeGrafter"/>
</dbReference>
<comment type="pathway">
    <text evidence="9">Amino-acid biosynthesis; L-lysine biosynthesis via DAP pathway; (S)-tetrahydrodipicolinate from L-aspartate: step 4/4.</text>
</comment>
<dbReference type="PANTHER" id="PTHR20836">
    <property type="entry name" value="DIHYDRODIPICOLINATE REDUCTASE"/>
    <property type="match status" value="1"/>
</dbReference>
<dbReference type="Proteomes" id="UP000186705">
    <property type="component" value="Unassembled WGS sequence"/>
</dbReference>
<dbReference type="FunFam" id="3.30.360.10:FF:000009">
    <property type="entry name" value="4-hydroxy-tetrahydrodipicolinate reductase"/>
    <property type="match status" value="1"/>
</dbReference>
<dbReference type="Pfam" id="PF01113">
    <property type="entry name" value="DapB_N"/>
    <property type="match status" value="1"/>
</dbReference>
<dbReference type="EC" id="1.17.1.8" evidence="9 10"/>
<feature type="domain" description="Dihydrodipicolinate reductase N-terminal" evidence="11">
    <location>
        <begin position="30"/>
        <end position="101"/>
    </location>
</feature>
<dbReference type="SUPFAM" id="SSF55347">
    <property type="entry name" value="Glyceraldehyde-3-phosphate dehydrogenase-like, C-terminal domain"/>
    <property type="match status" value="1"/>
</dbReference>
<feature type="binding site" evidence="9">
    <location>
        <position position="132"/>
    </location>
    <ligand>
        <name>(S)-2,3,4,5-tetrahydrodipicolinate</name>
        <dbReference type="ChEBI" id="CHEBI:16845"/>
    </ligand>
</feature>
<organism evidence="13 14">
    <name type="scientific">Dubosiella newyorkensis</name>
    <dbReference type="NCBI Taxonomy" id="1862672"/>
    <lineage>
        <taxon>Bacteria</taxon>
        <taxon>Bacillati</taxon>
        <taxon>Bacillota</taxon>
        <taxon>Erysipelotrichia</taxon>
        <taxon>Erysipelotrichales</taxon>
        <taxon>Erysipelotrichaceae</taxon>
        <taxon>Dubosiella</taxon>
    </lineage>
</organism>
<dbReference type="OrthoDB" id="9790352at2"/>
<evidence type="ECO:0000259" key="11">
    <source>
        <dbReference type="Pfam" id="PF01113"/>
    </source>
</evidence>
<keyword evidence="8 9" id="KW-0457">Lysine biosynthesis</keyword>
<dbReference type="Gene3D" id="3.40.50.720">
    <property type="entry name" value="NAD(P)-binding Rossmann-like Domain"/>
    <property type="match status" value="1"/>
</dbReference>
<dbReference type="InterPro" id="IPR036291">
    <property type="entry name" value="NAD(P)-bd_dom_sf"/>
</dbReference>
<feature type="domain" description="Dihydrodipicolinate reductase C-terminal" evidence="12">
    <location>
        <begin position="104"/>
        <end position="235"/>
    </location>
</feature>
<evidence type="ECO:0000256" key="9">
    <source>
        <dbReference type="HAMAP-Rule" id="MF_00102"/>
    </source>
</evidence>
<evidence type="ECO:0000256" key="8">
    <source>
        <dbReference type="ARBA" id="ARBA00023154"/>
    </source>
</evidence>
<dbReference type="InterPro" id="IPR022664">
    <property type="entry name" value="DapB_N_CS"/>
</dbReference>
<dbReference type="GeneID" id="78276068"/>
<proteinExistence type="inferred from homology"/>
<evidence type="ECO:0000313" key="13">
    <source>
        <dbReference type="EMBL" id="OLU45264.1"/>
    </source>
</evidence>
<protein>
    <recommendedName>
        <fullName evidence="9 10">4-hydroxy-tetrahydrodipicolinate reductase</fullName>
        <shortName evidence="9">HTPA reductase</shortName>
        <ecNumber evidence="9 10">1.17.1.8</ecNumber>
    </recommendedName>
</protein>
<dbReference type="GO" id="GO:0009089">
    <property type="term" value="P:lysine biosynthetic process via diaminopimelate"/>
    <property type="evidence" value="ECO:0007669"/>
    <property type="project" value="UniProtKB-UniRule"/>
</dbReference>
<dbReference type="InterPro" id="IPR022663">
    <property type="entry name" value="DapB_C"/>
</dbReference>
<dbReference type="GO" id="GO:0008839">
    <property type="term" value="F:4-hydroxy-tetrahydrodipicolinate reductase"/>
    <property type="evidence" value="ECO:0007669"/>
    <property type="project" value="UniProtKB-UniRule"/>
</dbReference>
<evidence type="ECO:0000256" key="3">
    <source>
        <dbReference type="ARBA" id="ARBA00022605"/>
    </source>
</evidence>
<evidence type="ECO:0000256" key="6">
    <source>
        <dbReference type="ARBA" id="ARBA00023002"/>
    </source>
</evidence>
<keyword evidence="7 9" id="KW-0520">NAD</keyword>
<comment type="similarity">
    <text evidence="1 9">Belongs to the DapB family.</text>
</comment>
<comment type="subcellular location">
    <subcellularLocation>
        <location evidence="9">Cytoplasm</location>
    </subcellularLocation>
</comment>
<comment type="catalytic activity">
    <reaction evidence="9">
        <text>(S)-2,3,4,5-tetrahydrodipicolinate + NADP(+) + H2O = (2S,4S)-4-hydroxy-2,3,4,5-tetrahydrodipicolinate + NADPH + H(+)</text>
        <dbReference type="Rhea" id="RHEA:35331"/>
        <dbReference type="ChEBI" id="CHEBI:15377"/>
        <dbReference type="ChEBI" id="CHEBI:15378"/>
        <dbReference type="ChEBI" id="CHEBI:16845"/>
        <dbReference type="ChEBI" id="CHEBI:57783"/>
        <dbReference type="ChEBI" id="CHEBI:58349"/>
        <dbReference type="ChEBI" id="CHEBI:67139"/>
        <dbReference type="EC" id="1.17.1.8"/>
    </reaction>
</comment>
<dbReference type="SUPFAM" id="SSF51735">
    <property type="entry name" value="NAD(P)-binding Rossmann-fold domains"/>
    <property type="match status" value="1"/>
</dbReference>
<feature type="binding site" evidence="9">
    <location>
        <begin position="74"/>
        <end position="76"/>
    </location>
    <ligand>
        <name>NAD(+)</name>
        <dbReference type="ChEBI" id="CHEBI:57540"/>
    </ligand>
</feature>
<dbReference type="CDD" id="cd02274">
    <property type="entry name" value="DHDPR_N"/>
    <property type="match status" value="1"/>
</dbReference>
<evidence type="ECO:0000313" key="14">
    <source>
        <dbReference type="Proteomes" id="UP000186705"/>
    </source>
</evidence>
<dbReference type="STRING" id="1862672.BO225_08960"/>
<dbReference type="InterPro" id="IPR023940">
    <property type="entry name" value="DHDPR_bac"/>
</dbReference>
<dbReference type="UniPathway" id="UPA00034">
    <property type="reaction ID" value="UER00018"/>
</dbReference>
<dbReference type="InterPro" id="IPR000846">
    <property type="entry name" value="DapB_N"/>
</dbReference>
<dbReference type="HAMAP" id="MF_00102">
    <property type="entry name" value="DapB"/>
    <property type="match status" value="1"/>
</dbReference>
<evidence type="ECO:0000256" key="5">
    <source>
        <dbReference type="ARBA" id="ARBA00022915"/>
    </source>
</evidence>
<keyword evidence="6 9" id="KW-0560">Oxidoreductase</keyword>
<dbReference type="AlphaFoldDB" id="A0A1U7NKZ5"/>
<dbReference type="PROSITE" id="PS01298">
    <property type="entry name" value="DAPB"/>
    <property type="match status" value="1"/>
</dbReference>
<accession>A0A1U7NKZ5</accession>
<name>A0A1U7NKZ5_9FIRM</name>
<dbReference type="RefSeq" id="WP_076341920.1">
    <property type="nucleotide sequence ID" value="NZ_CAJTMI010000005.1"/>
</dbReference>
<comment type="catalytic activity">
    <reaction evidence="9">
        <text>(S)-2,3,4,5-tetrahydrodipicolinate + NAD(+) + H2O = (2S,4S)-4-hydroxy-2,3,4,5-tetrahydrodipicolinate + NADH + H(+)</text>
        <dbReference type="Rhea" id="RHEA:35323"/>
        <dbReference type="ChEBI" id="CHEBI:15377"/>
        <dbReference type="ChEBI" id="CHEBI:15378"/>
        <dbReference type="ChEBI" id="CHEBI:16845"/>
        <dbReference type="ChEBI" id="CHEBI:57540"/>
        <dbReference type="ChEBI" id="CHEBI:57945"/>
        <dbReference type="ChEBI" id="CHEBI:67139"/>
        <dbReference type="EC" id="1.17.1.8"/>
    </reaction>
</comment>
<keyword evidence="14" id="KW-1185">Reference proteome</keyword>
<comment type="function">
    <text evidence="9">Catalyzes the conversion of 4-hydroxy-tetrahydrodipicolinate (HTPA) to tetrahydrodipicolinate.</text>
</comment>
<evidence type="ECO:0000256" key="1">
    <source>
        <dbReference type="ARBA" id="ARBA00006642"/>
    </source>
</evidence>